<sequence>MVSYMFYLIWTCTEYLISSLQKSNLFLFPFLSFFYFFVFYNLHARISFSVHRVATYDKLNCTL</sequence>
<keyword evidence="1" id="KW-0812">Transmembrane</keyword>
<dbReference type="EMBL" id="GEDG01024470">
    <property type="protein sequence ID" value="JAP15951.1"/>
    <property type="molecule type" value="Transcribed_RNA"/>
</dbReference>
<reference evidence="2" key="1">
    <citation type="submission" date="2015-12" db="EMBL/GenBank/DDBJ databases">
        <title>Gene expression during late stages of embryo sac development: a critical building block for successful pollen-pistil interactions.</title>
        <authorList>
            <person name="Liu Y."/>
            <person name="Joly V."/>
            <person name="Sabar M."/>
            <person name="Matton D.P."/>
        </authorList>
    </citation>
    <scope>NUCLEOTIDE SEQUENCE</scope>
</reference>
<accession>A0A0V0H6G7</accession>
<evidence type="ECO:0000313" key="2">
    <source>
        <dbReference type="EMBL" id="JAP15951.1"/>
    </source>
</evidence>
<proteinExistence type="predicted"/>
<organism evidence="2">
    <name type="scientific">Solanum chacoense</name>
    <name type="common">Chaco potato</name>
    <dbReference type="NCBI Taxonomy" id="4108"/>
    <lineage>
        <taxon>Eukaryota</taxon>
        <taxon>Viridiplantae</taxon>
        <taxon>Streptophyta</taxon>
        <taxon>Embryophyta</taxon>
        <taxon>Tracheophyta</taxon>
        <taxon>Spermatophyta</taxon>
        <taxon>Magnoliopsida</taxon>
        <taxon>eudicotyledons</taxon>
        <taxon>Gunneridae</taxon>
        <taxon>Pentapetalae</taxon>
        <taxon>asterids</taxon>
        <taxon>lamiids</taxon>
        <taxon>Solanales</taxon>
        <taxon>Solanaceae</taxon>
        <taxon>Solanoideae</taxon>
        <taxon>Solaneae</taxon>
        <taxon>Solanum</taxon>
    </lineage>
</organism>
<name>A0A0V0H6G7_SOLCH</name>
<keyword evidence="1" id="KW-1133">Transmembrane helix</keyword>
<keyword evidence="1" id="KW-0472">Membrane</keyword>
<protein>
    <submittedName>
        <fullName evidence="2">Putative ovule protein</fullName>
    </submittedName>
</protein>
<evidence type="ECO:0000256" key="1">
    <source>
        <dbReference type="SAM" id="Phobius"/>
    </source>
</evidence>
<feature type="transmembrane region" description="Helical" evidence="1">
    <location>
        <begin position="25"/>
        <end position="42"/>
    </location>
</feature>
<dbReference type="AlphaFoldDB" id="A0A0V0H6G7"/>